<dbReference type="PANTHER" id="PTHR38736">
    <property type="entry name" value="TRANSMEMBRANE PROTEIN-RELATED"/>
    <property type="match status" value="1"/>
</dbReference>
<accession>Q54IN0</accession>
<dbReference type="RefSeq" id="XP_636628.1">
    <property type="nucleotide sequence ID" value="XM_631536.1"/>
</dbReference>
<dbReference type="PaxDb" id="44689-DDB0238467"/>
<evidence type="ECO:0000313" key="3">
    <source>
        <dbReference type="Proteomes" id="UP000002195"/>
    </source>
</evidence>
<reference evidence="2 3" key="1">
    <citation type="journal article" date="2005" name="Nature">
        <title>The genome of the social amoeba Dictyostelium discoideum.</title>
        <authorList>
            <consortium name="The Dictyostelium discoideum Sequencing Consortium"/>
            <person name="Eichinger L."/>
            <person name="Pachebat J.A."/>
            <person name="Glockner G."/>
            <person name="Rajandream M.A."/>
            <person name="Sucgang R."/>
            <person name="Berriman M."/>
            <person name="Song J."/>
            <person name="Olsen R."/>
            <person name="Szafranski K."/>
            <person name="Xu Q."/>
            <person name="Tunggal B."/>
            <person name="Kummerfeld S."/>
            <person name="Madera M."/>
            <person name="Konfortov B.A."/>
            <person name="Rivero F."/>
            <person name="Bankier A.T."/>
            <person name="Lehmann R."/>
            <person name="Hamlin N."/>
            <person name="Davies R."/>
            <person name="Gaudet P."/>
            <person name="Fey P."/>
            <person name="Pilcher K."/>
            <person name="Chen G."/>
            <person name="Saunders D."/>
            <person name="Sodergren E."/>
            <person name="Davis P."/>
            <person name="Kerhornou A."/>
            <person name="Nie X."/>
            <person name="Hall N."/>
            <person name="Anjard C."/>
            <person name="Hemphill L."/>
            <person name="Bason N."/>
            <person name="Farbrother P."/>
            <person name="Desany B."/>
            <person name="Just E."/>
            <person name="Morio T."/>
            <person name="Rost R."/>
            <person name="Churcher C."/>
            <person name="Cooper J."/>
            <person name="Haydock S."/>
            <person name="van Driessche N."/>
            <person name="Cronin A."/>
            <person name="Goodhead I."/>
            <person name="Muzny D."/>
            <person name="Mourier T."/>
            <person name="Pain A."/>
            <person name="Lu M."/>
            <person name="Harper D."/>
            <person name="Lindsay R."/>
            <person name="Hauser H."/>
            <person name="James K."/>
            <person name="Quiles M."/>
            <person name="Madan Babu M."/>
            <person name="Saito T."/>
            <person name="Buchrieser C."/>
            <person name="Wardroper A."/>
            <person name="Felder M."/>
            <person name="Thangavelu M."/>
            <person name="Johnson D."/>
            <person name="Knights A."/>
            <person name="Loulseged H."/>
            <person name="Mungall K."/>
            <person name="Oliver K."/>
            <person name="Price C."/>
            <person name="Quail M.A."/>
            <person name="Urushihara H."/>
            <person name="Hernandez J."/>
            <person name="Rabbinowitsch E."/>
            <person name="Steffen D."/>
            <person name="Sanders M."/>
            <person name="Ma J."/>
            <person name="Kohara Y."/>
            <person name="Sharp S."/>
            <person name="Simmonds M."/>
            <person name="Spiegler S."/>
            <person name="Tivey A."/>
            <person name="Sugano S."/>
            <person name="White B."/>
            <person name="Walker D."/>
            <person name="Woodward J."/>
            <person name="Winckler T."/>
            <person name="Tanaka Y."/>
            <person name="Shaulsky G."/>
            <person name="Schleicher M."/>
            <person name="Weinstock G."/>
            <person name="Rosenthal A."/>
            <person name="Cox E.C."/>
            <person name="Chisholm R.L."/>
            <person name="Gibbs R."/>
            <person name="Loomis W.F."/>
            <person name="Platzer M."/>
            <person name="Kay R.R."/>
            <person name="Williams J."/>
            <person name="Dear P.H."/>
            <person name="Noegel A.A."/>
            <person name="Barrell B."/>
            <person name="Kuspa A."/>
        </authorList>
    </citation>
    <scope>NUCLEOTIDE SEQUENCE [LARGE SCALE GENOMIC DNA]</scope>
    <source>
        <strain evidence="2 3">AX4</strain>
    </source>
</reference>
<name>Q54IN0_DICDI</name>
<keyword evidence="1 2" id="KW-0812">Transmembrane</keyword>
<dbReference type="KEGG" id="ddi:DDB_G0288635"/>
<dbReference type="Proteomes" id="UP000002195">
    <property type="component" value="Unassembled WGS sequence"/>
</dbReference>
<dbReference type="VEuPathDB" id="AmoebaDB:DDB_G0288635"/>
<feature type="transmembrane region" description="Helical" evidence="1">
    <location>
        <begin position="133"/>
        <end position="154"/>
    </location>
</feature>
<dbReference type="dictyBase" id="DDB_G0288635"/>
<dbReference type="EMBL" id="AAFI02000119">
    <property type="protein sequence ID" value="EAL63121.1"/>
    <property type="molecule type" value="Genomic_DNA"/>
</dbReference>
<feature type="transmembrane region" description="Helical" evidence="1">
    <location>
        <begin position="99"/>
        <end position="121"/>
    </location>
</feature>
<dbReference type="InParanoid" id="Q54IN0"/>
<keyword evidence="3" id="KW-1185">Reference proteome</keyword>
<dbReference type="FunCoup" id="Q54IN0">
    <property type="interactions" value="131"/>
</dbReference>
<sequence length="220" mass="24243">MKLKIGIALSVIVLVCCIISFALPWYQIEKKETKILDKVVVQYSWKKFSCQTDGEDKLTLNYDDDEIDSNSIATKLCVASALVNPLSVDNISKILNSSLSFLVIASALALGTALLQLILLLSPKLCRSCVWKLLCIGCSIATIVMLFISFFTFLGAPKAFYDDTEVLSANLLGACEERWCDKIIGDDDYFKWLPGGGWWSTLCGCFTALVAGIFTLASHR</sequence>
<feature type="transmembrane region" description="Helical" evidence="1">
    <location>
        <begin position="197"/>
        <end position="217"/>
    </location>
</feature>
<gene>
    <name evidence="2" type="ORF">DDB_G0288635</name>
</gene>
<dbReference type="eggNOG" id="ENOG502RDEJ">
    <property type="taxonomic scope" value="Eukaryota"/>
</dbReference>
<keyword evidence="1" id="KW-0472">Membrane</keyword>
<dbReference type="GeneID" id="8626729"/>
<dbReference type="HOGENOM" id="CLU_1247343_0_0_1"/>
<proteinExistence type="predicted"/>
<dbReference type="AlphaFoldDB" id="Q54IN0"/>
<protein>
    <submittedName>
        <fullName evidence="2">Transmembrane protein</fullName>
    </submittedName>
</protein>
<dbReference type="OMA" id="VWKLLCI"/>
<keyword evidence="1" id="KW-1133">Transmembrane helix</keyword>
<dbReference type="PANTHER" id="PTHR38736:SF1">
    <property type="entry name" value="TRANSMEMBRANE PROTEIN"/>
    <property type="match status" value="1"/>
</dbReference>
<organism evidence="2 3">
    <name type="scientific">Dictyostelium discoideum</name>
    <name type="common">Social amoeba</name>
    <dbReference type="NCBI Taxonomy" id="44689"/>
    <lineage>
        <taxon>Eukaryota</taxon>
        <taxon>Amoebozoa</taxon>
        <taxon>Evosea</taxon>
        <taxon>Eumycetozoa</taxon>
        <taxon>Dictyostelia</taxon>
        <taxon>Dictyosteliales</taxon>
        <taxon>Dictyosteliaceae</taxon>
        <taxon>Dictyostelium</taxon>
    </lineage>
</organism>
<evidence type="ECO:0000313" key="2">
    <source>
        <dbReference type="EMBL" id="EAL63121.1"/>
    </source>
</evidence>
<evidence type="ECO:0000256" key="1">
    <source>
        <dbReference type="SAM" id="Phobius"/>
    </source>
</evidence>
<feature type="transmembrane region" description="Helical" evidence="1">
    <location>
        <begin position="7"/>
        <end position="26"/>
    </location>
</feature>
<comment type="caution">
    <text evidence="2">The sequence shown here is derived from an EMBL/GenBank/DDBJ whole genome shotgun (WGS) entry which is preliminary data.</text>
</comment>